<gene>
    <name evidence="4" type="ORF">FHU38_003386</name>
</gene>
<evidence type="ECO:0000256" key="1">
    <source>
        <dbReference type="ARBA" id="ARBA00023002"/>
    </source>
</evidence>
<comment type="caution">
    <text evidence="4">The sequence shown here is derived from an EMBL/GenBank/DDBJ whole genome shotgun (WGS) entry which is preliminary data.</text>
</comment>
<dbReference type="Gene3D" id="3.50.50.60">
    <property type="entry name" value="FAD/NAD(P)-binding domain"/>
    <property type="match status" value="1"/>
</dbReference>
<dbReference type="GO" id="GO:0071949">
    <property type="term" value="F:FAD binding"/>
    <property type="evidence" value="ECO:0007669"/>
    <property type="project" value="InterPro"/>
</dbReference>
<accession>A0A7X5USH4</accession>
<keyword evidence="2" id="KW-0503">Monooxygenase</keyword>
<dbReference type="AlphaFoldDB" id="A0A7X5USH4"/>
<organism evidence="4 5">
    <name type="scientific">Saccharomonospora amisosensis</name>
    <dbReference type="NCBI Taxonomy" id="1128677"/>
    <lineage>
        <taxon>Bacteria</taxon>
        <taxon>Bacillati</taxon>
        <taxon>Actinomycetota</taxon>
        <taxon>Actinomycetes</taxon>
        <taxon>Pseudonocardiales</taxon>
        <taxon>Pseudonocardiaceae</taxon>
        <taxon>Saccharomonospora</taxon>
    </lineage>
</organism>
<evidence type="ECO:0000256" key="2">
    <source>
        <dbReference type="ARBA" id="ARBA00023033"/>
    </source>
</evidence>
<evidence type="ECO:0000259" key="3">
    <source>
        <dbReference type="Pfam" id="PF01494"/>
    </source>
</evidence>
<dbReference type="RefSeq" id="WP_167172546.1">
    <property type="nucleotide sequence ID" value="NZ_JAAOYM010000001.1"/>
</dbReference>
<dbReference type="InterPro" id="IPR036188">
    <property type="entry name" value="FAD/NAD-bd_sf"/>
</dbReference>
<dbReference type="Pfam" id="PF01494">
    <property type="entry name" value="FAD_binding_3"/>
    <property type="match status" value="1"/>
</dbReference>
<evidence type="ECO:0000313" key="4">
    <source>
        <dbReference type="EMBL" id="NIJ13042.1"/>
    </source>
</evidence>
<dbReference type="GO" id="GO:0004497">
    <property type="term" value="F:monooxygenase activity"/>
    <property type="evidence" value="ECO:0007669"/>
    <property type="project" value="UniProtKB-KW"/>
</dbReference>
<keyword evidence="5" id="KW-1185">Reference proteome</keyword>
<sequence length="377" mass="40219">MVQVRRVIVIGAGPAGLATAIALERAGVHAEVYERAEHSRSVGTGLTLWPNGLAALDTFGAGDAVRACALAADGIAMRAHTGRVLYEISGRALDSIGGRGVAVHRADLIAALTGPLAPDRVRFGMRCIGVRTEGGRALAEFADGSTAEADLVVGADGISSTVRSAAGLSAPPRFAGSTVWRAVIGFALPPAPGLLTFGRSSQFGIWRVPGDRVYWFASGPARRGRHRTGESRPAGMFERWHTPIPELLASTPTERITVTDLYDSAPLHSWSSGRVVLVGDAAHPSLPNMGQGTSQAFEDVAVLVDRLVHEPDIRSAFSAYEVRRRGRARAAWAQARALARIGGWNNPLACWLRERMLAVAPERAQLRQLERLFSFSV</sequence>
<dbReference type="PRINTS" id="PR00420">
    <property type="entry name" value="RNGMNOXGNASE"/>
</dbReference>
<dbReference type="EMBL" id="JAAOYM010000001">
    <property type="protein sequence ID" value="NIJ13042.1"/>
    <property type="molecule type" value="Genomic_DNA"/>
</dbReference>
<proteinExistence type="predicted"/>
<keyword evidence="1" id="KW-0560">Oxidoreductase</keyword>
<protein>
    <submittedName>
        <fullName evidence="4">2-polyprenyl-6-methoxyphenol hydroxylase-like FAD-dependent oxidoreductase</fullName>
    </submittedName>
</protein>
<dbReference type="PANTHER" id="PTHR13789:SF309">
    <property type="entry name" value="PUTATIVE (AFU_ORTHOLOGUE AFUA_6G14510)-RELATED"/>
    <property type="match status" value="1"/>
</dbReference>
<name>A0A7X5USH4_9PSEU</name>
<reference evidence="4 5" key="1">
    <citation type="submission" date="2020-03" db="EMBL/GenBank/DDBJ databases">
        <title>Sequencing the genomes of 1000 actinobacteria strains.</title>
        <authorList>
            <person name="Klenk H.-P."/>
        </authorList>
    </citation>
    <scope>NUCLEOTIDE SEQUENCE [LARGE SCALE GENOMIC DNA]</scope>
    <source>
        <strain evidence="4 5">DSM 45685</strain>
    </source>
</reference>
<feature type="domain" description="FAD-binding" evidence="3">
    <location>
        <begin position="7"/>
        <end position="331"/>
    </location>
</feature>
<evidence type="ECO:0000313" key="5">
    <source>
        <dbReference type="Proteomes" id="UP000545493"/>
    </source>
</evidence>
<dbReference type="PANTHER" id="PTHR13789">
    <property type="entry name" value="MONOOXYGENASE"/>
    <property type="match status" value="1"/>
</dbReference>
<dbReference type="InterPro" id="IPR002938">
    <property type="entry name" value="FAD-bd"/>
</dbReference>
<dbReference type="SUPFAM" id="SSF51905">
    <property type="entry name" value="FAD/NAD(P)-binding domain"/>
    <property type="match status" value="1"/>
</dbReference>
<dbReference type="Proteomes" id="UP000545493">
    <property type="component" value="Unassembled WGS sequence"/>
</dbReference>
<dbReference type="InterPro" id="IPR050493">
    <property type="entry name" value="FAD-dep_Monooxygenase_BioMet"/>
</dbReference>